<gene>
    <name evidence="1" type="ORF">GLOINDRAFT_285208</name>
</gene>
<evidence type="ECO:0000313" key="1">
    <source>
        <dbReference type="EMBL" id="ERZ98606.1"/>
    </source>
</evidence>
<dbReference type="AlphaFoldDB" id="U9SU39"/>
<dbReference type="HOGENOM" id="CLU_2122374_0_0_1"/>
<name>U9SU39_RHIID</name>
<dbReference type="EMBL" id="KI298626">
    <property type="protein sequence ID" value="ERZ98606.1"/>
    <property type="molecule type" value="Genomic_DNA"/>
</dbReference>
<reference evidence="1" key="1">
    <citation type="submission" date="2013-07" db="EMBL/GenBank/DDBJ databases">
        <title>The genome of an arbuscular mycorrhizal fungus provides insights into the evolution of the oldest plant symbiosis.</title>
        <authorList>
            <consortium name="DOE Joint Genome Institute"/>
            <person name="Tisserant E."/>
            <person name="Malbreil M."/>
            <person name="Kuo A."/>
            <person name="Kohler A."/>
            <person name="Symeonidi A."/>
            <person name="Balestrini R."/>
            <person name="Charron P."/>
            <person name="Duensing N."/>
            <person name="Frei-dit-Frey N."/>
            <person name="Gianinazzi-Pearson V."/>
            <person name="Gilbert B."/>
            <person name="Handa Y."/>
            <person name="Hijri M."/>
            <person name="Kaul R."/>
            <person name="Kawaguchi M."/>
            <person name="Krajinski F."/>
            <person name="Lammers P."/>
            <person name="Lapierre D."/>
            <person name="Masclaux F.G."/>
            <person name="Murat C."/>
            <person name="Morin E."/>
            <person name="Ndikumana S."/>
            <person name="Pagni M."/>
            <person name="Petitpierre D."/>
            <person name="Requena N."/>
            <person name="Rosikiewicz P."/>
            <person name="Riley R."/>
            <person name="Saito K."/>
            <person name="San Clemente H."/>
            <person name="Shapiro H."/>
            <person name="van Tuinen D."/>
            <person name="Becard G."/>
            <person name="Bonfante P."/>
            <person name="Paszkowski U."/>
            <person name="Shachar-Hill Y."/>
            <person name="Young J.P."/>
            <person name="Sanders I.R."/>
            <person name="Henrissat B."/>
            <person name="Rensing S.A."/>
            <person name="Grigoriev I.V."/>
            <person name="Corradi N."/>
            <person name="Roux C."/>
            <person name="Martin F."/>
        </authorList>
    </citation>
    <scope>NUCLEOTIDE SEQUENCE</scope>
    <source>
        <strain evidence="1">DAOM 197198</strain>
    </source>
</reference>
<proteinExistence type="predicted"/>
<accession>U9SU39</accession>
<protein>
    <submittedName>
        <fullName evidence="1">Uncharacterized protein</fullName>
    </submittedName>
</protein>
<sequence length="114" mass="12986">MYGSLILCLVKKNLPSLSYITFSVIKRALLGNSTRLSHKINTLNREYSISDLISIGVYINSLTKVEETVSVVPTLNLVSIQYFCNMYEEEGKKEGDAKIVVEILKDMLDIYIYR</sequence>
<organism evidence="1">
    <name type="scientific">Rhizophagus irregularis (strain DAOM 181602 / DAOM 197198 / MUCL 43194)</name>
    <name type="common">Arbuscular mycorrhizal fungus</name>
    <name type="synonym">Glomus intraradices</name>
    <dbReference type="NCBI Taxonomy" id="747089"/>
    <lineage>
        <taxon>Eukaryota</taxon>
        <taxon>Fungi</taxon>
        <taxon>Fungi incertae sedis</taxon>
        <taxon>Mucoromycota</taxon>
        <taxon>Glomeromycotina</taxon>
        <taxon>Glomeromycetes</taxon>
        <taxon>Glomerales</taxon>
        <taxon>Glomeraceae</taxon>
        <taxon>Rhizophagus</taxon>
    </lineage>
</organism>